<feature type="non-terminal residue" evidence="10">
    <location>
        <position position="1"/>
    </location>
</feature>
<evidence type="ECO:0000256" key="4">
    <source>
        <dbReference type="ARBA" id="ARBA00022723"/>
    </source>
</evidence>
<evidence type="ECO:0000256" key="6">
    <source>
        <dbReference type="ARBA" id="ARBA00022801"/>
    </source>
</evidence>
<dbReference type="HAMAP" id="MF_00009">
    <property type="entry name" value="Endoribonucl_YbeY"/>
    <property type="match status" value="1"/>
</dbReference>
<dbReference type="InterPro" id="IPR016035">
    <property type="entry name" value="Acyl_Trfase/lysoPLipase"/>
</dbReference>
<dbReference type="PANTHER" id="PTHR46986:SF1">
    <property type="entry name" value="ENDORIBONUCLEASE YBEY, CHLOROPLASTIC"/>
    <property type="match status" value="1"/>
</dbReference>
<dbReference type="InterPro" id="IPR023091">
    <property type="entry name" value="MetalPrtase_cat_dom_sf_prd"/>
</dbReference>
<keyword evidence="6" id="KW-0378">Hydrolase</keyword>
<reference evidence="10" key="1">
    <citation type="submission" date="2020-11" db="EMBL/GenBank/DDBJ databases">
        <authorList>
            <person name="Tran Van P."/>
        </authorList>
    </citation>
    <scope>NUCLEOTIDE SEQUENCE</scope>
</reference>
<name>A0A7R8WW92_9CRUS</name>
<comment type="similarity">
    <text evidence="2">Belongs to the endoribonuclease YbeY family.</text>
</comment>
<dbReference type="GO" id="GO:0046872">
    <property type="term" value="F:metal ion binding"/>
    <property type="evidence" value="ECO:0007669"/>
    <property type="project" value="UniProtKB-KW"/>
</dbReference>
<dbReference type="EMBL" id="OB674002">
    <property type="protein sequence ID" value="CAD7235655.1"/>
    <property type="molecule type" value="Genomic_DNA"/>
</dbReference>
<dbReference type="GO" id="GO:0004222">
    <property type="term" value="F:metalloendopeptidase activity"/>
    <property type="evidence" value="ECO:0007669"/>
    <property type="project" value="InterPro"/>
</dbReference>
<dbReference type="Pfam" id="PF01734">
    <property type="entry name" value="Patatin"/>
    <property type="match status" value="1"/>
</dbReference>
<dbReference type="SUPFAM" id="SSF55486">
    <property type="entry name" value="Metalloproteases ('zincins'), catalytic domain"/>
    <property type="match status" value="1"/>
</dbReference>
<dbReference type="SUPFAM" id="SSF52151">
    <property type="entry name" value="FabD/lysophospholipase-like"/>
    <property type="match status" value="1"/>
</dbReference>
<dbReference type="Gene3D" id="3.40.390.30">
    <property type="entry name" value="Metalloproteases ('zincins'), catalytic domain"/>
    <property type="match status" value="1"/>
</dbReference>
<dbReference type="GO" id="GO:0006364">
    <property type="term" value="P:rRNA processing"/>
    <property type="evidence" value="ECO:0007669"/>
    <property type="project" value="InterPro"/>
</dbReference>
<keyword evidence="7" id="KW-0862">Zinc</keyword>
<evidence type="ECO:0000256" key="2">
    <source>
        <dbReference type="ARBA" id="ARBA00010875"/>
    </source>
</evidence>
<evidence type="ECO:0000256" key="7">
    <source>
        <dbReference type="ARBA" id="ARBA00022833"/>
    </source>
</evidence>
<evidence type="ECO:0000313" key="10">
    <source>
        <dbReference type="EMBL" id="CAD7235655.1"/>
    </source>
</evidence>
<dbReference type="PROSITE" id="PS51635">
    <property type="entry name" value="PNPLA"/>
    <property type="match status" value="1"/>
</dbReference>
<sequence>MASGAYPSLFEPVIIDDRYYIDGGVVNNFPVRAMKERGIDLVIGVDLGIWSERLFQIMKHFDKACAGVDYVFCSDVYLQEINQKFLGKDYLTDVIGFDLSEDNALRAEIYISLERIRDNAKKFSVTFDLELARVMIHGLLHMFGFDDHTAEDKNRMQEEESRWLKEFKLL</sequence>
<evidence type="ECO:0000256" key="3">
    <source>
        <dbReference type="ARBA" id="ARBA00022722"/>
    </source>
</evidence>
<feature type="short sequence motif" description="DGA/G" evidence="9">
    <location>
        <begin position="22"/>
        <end position="24"/>
    </location>
</feature>
<protein>
    <submittedName>
        <fullName evidence="10">Uncharacterized protein</fullName>
    </submittedName>
</protein>
<evidence type="ECO:0000256" key="8">
    <source>
        <dbReference type="ARBA" id="ARBA00023098"/>
    </source>
</evidence>
<evidence type="ECO:0000256" key="5">
    <source>
        <dbReference type="ARBA" id="ARBA00022759"/>
    </source>
</evidence>
<organism evidence="10">
    <name type="scientific">Cyprideis torosa</name>
    <dbReference type="NCBI Taxonomy" id="163714"/>
    <lineage>
        <taxon>Eukaryota</taxon>
        <taxon>Metazoa</taxon>
        <taxon>Ecdysozoa</taxon>
        <taxon>Arthropoda</taxon>
        <taxon>Crustacea</taxon>
        <taxon>Oligostraca</taxon>
        <taxon>Ostracoda</taxon>
        <taxon>Podocopa</taxon>
        <taxon>Podocopida</taxon>
        <taxon>Cytherocopina</taxon>
        <taxon>Cytheroidea</taxon>
        <taxon>Cytherideidae</taxon>
        <taxon>Cyprideis</taxon>
    </lineage>
</organism>
<comment type="cofactor">
    <cofactor evidence="1">
        <name>Zn(2+)</name>
        <dbReference type="ChEBI" id="CHEBI:29105"/>
    </cofactor>
</comment>
<dbReference type="AlphaFoldDB" id="A0A7R8WW92"/>
<dbReference type="Pfam" id="PF02130">
    <property type="entry name" value="YbeY"/>
    <property type="match status" value="1"/>
</dbReference>
<keyword evidence="5" id="KW-0255">Endonuclease</keyword>
<keyword evidence="3" id="KW-0540">Nuclease</keyword>
<proteinExistence type="inferred from homology"/>
<evidence type="ECO:0000256" key="9">
    <source>
        <dbReference type="PROSITE-ProRule" id="PRU01161"/>
    </source>
</evidence>
<dbReference type="PANTHER" id="PTHR46986">
    <property type="entry name" value="ENDORIBONUCLEASE YBEY, CHLOROPLASTIC"/>
    <property type="match status" value="1"/>
</dbReference>
<accession>A0A7R8WW92</accession>
<dbReference type="OrthoDB" id="6380457at2759"/>
<comment type="caution">
    <text evidence="9">Lacks conserved residue(s) required for the propagation of feature annotation.</text>
</comment>
<dbReference type="GO" id="GO:0004519">
    <property type="term" value="F:endonuclease activity"/>
    <property type="evidence" value="ECO:0007669"/>
    <property type="project" value="UniProtKB-KW"/>
</dbReference>
<dbReference type="GO" id="GO:0006629">
    <property type="term" value="P:lipid metabolic process"/>
    <property type="evidence" value="ECO:0007669"/>
    <property type="project" value="UniProtKB-KW"/>
</dbReference>
<dbReference type="InterPro" id="IPR002036">
    <property type="entry name" value="YbeY"/>
</dbReference>
<evidence type="ECO:0000256" key="1">
    <source>
        <dbReference type="ARBA" id="ARBA00001947"/>
    </source>
</evidence>
<keyword evidence="4" id="KW-0479">Metal-binding</keyword>
<dbReference type="NCBIfam" id="TIGR00043">
    <property type="entry name" value="rRNA maturation RNase YbeY"/>
    <property type="match status" value="1"/>
</dbReference>
<keyword evidence="8" id="KW-0443">Lipid metabolism</keyword>
<dbReference type="InterPro" id="IPR002641">
    <property type="entry name" value="PNPLA_dom"/>
</dbReference>
<gene>
    <name evidence="10" type="ORF">CTOB1V02_LOCUS13470</name>
</gene>